<keyword evidence="3" id="KW-1185">Reference proteome</keyword>
<dbReference type="InterPro" id="IPR032675">
    <property type="entry name" value="LRR_dom_sf"/>
</dbReference>
<organism evidence="2 3">
    <name type="scientific">Carnegiea gigantea</name>
    <dbReference type="NCBI Taxonomy" id="171969"/>
    <lineage>
        <taxon>Eukaryota</taxon>
        <taxon>Viridiplantae</taxon>
        <taxon>Streptophyta</taxon>
        <taxon>Embryophyta</taxon>
        <taxon>Tracheophyta</taxon>
        <taxon>Spermatophyta</taxon>
        <taxon>Magnoliopsida</taxon>
        <taxon>eudicotyledons</taxon>
        <taxon>Gunneridae</taxon>
        <taxon>Pentapetalae</taxon>
        <taxon>Caryophyllales</taxon>
        <taxon>Cactineae</taxon>
        <taxon>Cactaceae</taxon>
        <taxon>Cactoideae</taxon>
        <taxon>Echinocereeae</taxon>
        <taxon>Carnegiea</taxon>
    </lineage>
</organism>
<dbReference type="OrthoDB" id="612216at2759"/>
<dbReference type="EMBL" id="JAKOGI010000004">
    <property type="protein sequence ID" value="KAJ8452454.1"/>
    <property type="molecule type" value="Genomic_DNA"/>
</dbReference>
<dbReference type="AlphaFoldDB" id="A0A9Q1L0V8"/>
<reference evidence="2" key="1">
    <citation type="submission" date="2022-04" db="EMBL/GenBank/DDBJ databases">
        <title>Carnegiea gigantea Genome sequencing and assembly v2.</title>
        <authorList>
            <person name="Copetti D."/>
            <person name="Sanderson M.J."/>
            <person name="Burquez A."/>
            <person name="Wojciechowski M.F."/>
        </authorList>
    </citation>
    <scope>NUCLEOTIDE SEQUENCE</scope>
    <source>
        <strain evidence="2">SGP5-SGP5p</strain>
        <tissue evidence="2">Aerial part</tissue>
    </source>
</reference>
<dbReference type="InterPro" id="IPR053781">
    <property type="entry name" value="F-box_AtFBL13-like"/>
</dbReference>
<dbReference type="InterPro" id="IPR055357">
    <property type="entry name" value="LRR_At1g61320_AtMIF1"/>
</dbReference>
<evidence type="ECO:0000313" key="2">
    <source>
        <dbReference type="EMBL" id="KAJ8452454.1"/>
    </source>
</evidence>
<dbReference type="InterPro" id="IPR036047">
    <property type="entry name" value="F-box-like_dom_sf"/>
</dbReference>
<dbReference type="InterPro" id="IPR001810">
    <property type="entry name" value="F-box_dom"/>
</dbReference>
<evidence type="ECO:0000313" key="3">
    <source>
        <dbReference type="Proteomes" id="UP001153076"/>
    </source>
</evidence>
<dbReference type="Pfam" id="PF23622">
    <property type="entry name" value="LRR_At1g61320_AtMIF1"/>
    <property type="match status" value="1"/>
</dbReference>
<name>A0A9Q1L0V8_9CARY</name>
<dbReference type="Pfam" id="PF00646">
    <property type="entry name" value="F-box"/>
    <property type="match status" value="1"/>
</dbReference>
<evidence type="ECO:0000259" key="1">
    <source>
        <dbReference type="PROSITE" id="PS50181"/>
    </source>
</evidence>
<dbReference type="PANTHER" id="PTHR31900:SF30">
    <property type="entry name" value="SUPERFAMILY PROTEIN, PUTATIVE-RELATED"/>
    <property type="match status" value="1"/>
</dbReference>
<dbReference type="SUPFAM" id="SSF81383">
    <property type="entry name" value="F-box domain"/>
    <property type="match status" value="1"/>
</dbReference>
<sequence length="412" mass="47256">MVDPDGSGSPPLFKKLKCPGESNPFETEDGISNLPDTVLCSILSFLPTKEAVRTSILSKRWKYQWTSLPCITLNDSPLDPCRKSDQYETQMLRFLNFVDGVLFRHDASNIEKFCLSFTIPIKQSRVNAWISAVISRKVRELELTLSYRTTYVFQFALFTFETLTNLHLEHCSLKISAAICFQSLKTCRLVGVTFLEDSFTQCLFPDCPVLENLVLDYCSWPKWATFIIAVPSLKRFKLHFDDLYIITEIYAPNLEDLELSGCFVYSDWVLCDLHSLVNVSIDYLIQGSTDNKKAERVIRLLKAIQVVKSLQIHDSILGSRQSDWFWLDDDWMNYSVPGTFKLALKEVSLDGFHGNVAEIHLLELLLQHSLSLERVDIFCVKNLLENPKKIEEVNNLLQMLPRASSRCVIELQ</sequence>
<dbReference type="Gene3D" id="1.20.1280.50">
    <property type="match status" value="1"/>
</dbReference>
<protein>
    <recommendedName>
        <fullName evidence="1">F-box domain-containing protein</fullName>
    </recommendedName>
</protein>
<feature type="domain" description="F-box" evidence="1">
    <location>
        <begin position="28"/>
        <end position="62"/>
    </location>
</feature>
<comment type="caution">
    <text evidence="2">The sequence shown here is derived from an EMBL/GenBank/DDBJ whole genome shotgun (WGS) entry which is preliminary data.</text>
</comment>
<dbReference type="Proteomes" id="UP001153076">
    <property type="component" value="Unassembled WGS sequence"/>
</dbReference>
<dbReference type="PROSITE" id="PS50181">
    <property type="entry name" value="FBOX"/>
    <property type="match status" value="1"/>
</dbReference>
<gene>
    <name evidence="2" type="ORF">Cgig2_000043</name>
</gene>
<proteinExistence type="predicted"/>
<dbReference type="PANTHER" id="PTHR31900">
    <property type="entry name" value="F-BOX/RNI SUPERFAMILY PROTEIN-RELATED"/>
    <property type="match status" value="1"/>
</dbReference>
<dbReference type="CDD" id="cd22160">
    <property type="entry name" value="F-box_AtFBL13-like"/>
    <property type="match status" value="1"/>
</dbReference>
<accession>A0A9Q1L0V8</accession>
<dbReference type="Gene3D" id="3.80.10.10">
    <property type="entry name" value="Ribonuclease Inhibitor"/>
    <property type="match status" value="1"/>
</dbReference>
<dbReference type="InterPro" id="IPR050232">
    <property type="entry name" value="FBL13/AtMIF1-like"/>
</dbReference>
<dbReference type="SUPFAM" id="SSF52047">
    <property type="entry name" value="RNI-like"/>
    <property type="match status" value="1"/>
</dbReference>